<evidence type="ECO:0000256" key="13">
    <source>
        <dbReference type="HAMAP-Rule" id="MF_01398"/>
    </source>
</evidence>
<comment type="subcellular location">
    <subcellularLocation>
        <location evidence="13">Cell membrane</location>
        <topology evidence="13">Single-pass membrane protein</topology>
    </subcellularLocation>
    <subcellularLocation>
        <location evidence="12">Endomembrane system</location>
        <topology evidence="12">Single-pass membrane protein</topology>
    </subcellularLocation>
</comment>
<dbReference type="HAMAP" id="MF_01398">
    <property type="entry name" value="ATP_synth_b_bprime"/>
    <property type="match status" value="1"/>
</dbReference>
<comment type="function">
    <text evidence="11">Component of the F(0) channel, it forms part of the peripheral stalk, linking F(1) to F(0). The b'-subunit is a diverged and duplicated form of b found in plants and photosynthetic bacteria.</text>
</comment>
<keyword evidence="8 13" id="KW-0472">Membrane</keyword>
<name>A0ABU8XQA8_9PROT</name>
<keyword evidence="9 13" id="KW-0066">ATP synthesis</keyword>
<dbReference type="InterPro" id="IPR050059">
    <property type="entry name" value="ATP_synthase_B_chain"/>
</dbReference>
<reference evidence="16 17" key="1">
    <citation type="submission" date="2024-01" db="EMBL/GenBank/DDBJ databases">
        <title>Multi-omics insights into the function and evolution of sodium benzoate biodegradation pathways in Benzoatithermus flavus gen. nov., sp. nov. from hot spring.</title>
        <authorList>
            <person name="Hu C.-J."/>
            <person name="Li W.-J."/>
        </authorList>
    </citation>
    <scope>NUCLEOTIDE SEQUENCE [LARGE SCALE GENOMIC DNA]</scope>
    <source>
        <strain evidence="16 17">SYSU G07066</strain>
    </source>
</reference>
<evidence type="ECO:0000313" key="17">
    <source>
        <dbReference type="Proteomes" id="UP001375743"/>
    </source>
</evidence>
<evidence type="ECO:0000256" key="11">
    <source>
        <dbReference type="ARBA" id="ARBA00025614"/>
    </source>
</evidence>
<evidence type="ECO:0000256" key="9">
    <source>
        <dbReference type="ARBA" id="ARBA00023310"/>
    </source>
</evidence>
<dbReference type="RefSeq" id="WP_418158035.1">
    <property type="nucleotide sequence ID" value="NZ_JBBLZC010000002.1"/>
</dbReference>
<keyword evidence="2 13" id="KW-0813">Transport</keyword>
<dbReference type="InterPro" id="IPR002146">
    <property type="entry name" value="ATP_synth_b/b'su_bac/chlpt"/>
</dbReference>
<evidence type="ECO:0000256" key="7">
    <source>
        <dbReference type="ARBA" id="ARBA00023065"/>
    </source>
</evidence>
<protein>
    <recommendedName>
        <fullName evidence="13">ATP synthase subunit b</fullName>
    </recommendedName>
    <alternativeName>
        <fullName evidence="13">ATP synthase F(0) sector subunit b</fullName>
    </alternativeName>
    <alternativeName>
        <fullName evidence="13">ATPase subunit I</fullName>
    </alternativeName>
    <alternativeName>
        <fullName evidence="13">F-type ATPase subunit b</fullName>
        <shortName evidence="13">F-ATPase subunit b</shortName>
    </alternativeName>
</protein>
<keyword evidence="4 13" id="KW-0812">Transmembrane</keyword>
<dbReference type="PANTHER" id="PTHR33445">
    <property type="entry name" value="ATP SYNTHASE SUBUNIT B', CHLOROPLASTIC"/>
    <property type="match status" value="1"/>
</dbReference>
<evidence type="ECO:0000256" key="14">
    <source>
        <dbReference type="RuleBase" id="RU003848"/>
    </source>
</evidence>
<keyword evidence="5 13" id="KW-0375">Hydrogen ion transport</keyword>
<feature type="coiled-coil region" evidence="15">
    <location>
        <begin position="26"/>
        <end position="85"/>
    </location>
</feature>
<evidence type="ECO:0000256" key="8">
    <source>
        <dbReference type="ARBA" id="ARBA00023136"/>
    </source>
</evidence>
<organism evidence="16 17">
    <name type="scientific">Benzoatithermus flavus</name>
    <dbReference type="NCBI Taxonomy" id="3108223"/>
    <lineage>
        <taxon>Bacteria</taxon>
        <taxon>Pseudomonadati</taxon>
        <taxon>Pseudomonadota</taxon>
        <taxon>Alphaproteobacteria</taxon>
        <taxon>Geminicoccales</taxon>
        <taxon>Geminicoccaceae</taxon>
        <taxon>Benzoatithermus</taxon>
    </lineage>
</organism>
<evidence type="ECO:0000256" key="3">
    <source>
        <dbReference type="ARBA" id="ARBA00022547"/>
    </source>
</evidence>
<comment type="caution">
    <text evidence="16">The sequence shown here is derived from an EMBL/GenBank/DDBJ whole genome shotgun (WGS) entry which is preliminary data.</text>
</comment>
<sequence>MLELVLLICLIVLIVLVWKPVKRSVLGALDARAEKIRSELDEAQRLHEEAKALLAKYQRQLHEGEKLAQDILAQAEAQQKRFEEKMRADYEAAVKRRTDLAMERIAQEEARALQEVRTRAADLAIRTTRRLLTERVGEAEAQTLVRGAIEEVKRKLA</sequence>
<evidence type="ECO:0000256" key="10">
    <source>
        <dbReference type="ARBA" id="ARBA00025198"/>
    </source>
</evidence>
<dbReference type="PANTHER" id="PTHR33445:SF1">
    <property type="entry name" value="ATP SYNTHASE SUBUNIT B"/>
    <property type="match status" value="1"/>
</dbReference>
<evidence type="ECO:0000256" key="1">
    <source>
        <dbReference type="ARBA" id="ARBA00005513"/>
    </source>
</evidence>
<dbReference type="Proteomes" id="UP001375743">
    <property type="component" value="Unassembled WGS sequence"/>
</dbReference>
<comment type="function">
    <text evidence="10 13">F(1)F(0) ATP synthase produces ATP from ADP in the presence of a proton or sodium gradient. F-type ATPases consist of two structural domains, F(1) containing the extramembraneous catalytic core and F(0) containing the membrane proton channel, linked together by a central stalk and a peripheral stalk. During catalysis, ATP synthesis in the catalytic domain of F(1) is coupled via a rotary mechanism of the central stalk subunits to proton translocation.</text>
</comment>
<dbReference type="Pfam" id="PF00430">
    <property type="entry name" value="ATP-synt_B"/>
    <property type="match status" value="1"/>
</dbReference>
<evidence type="ECO:0000256" key="2">
    <source>
        <dbReference type="ARBA" id="ARBA00022448"/>
    </source>
</evidence>
<evidence type="ECO:0000256" key="4">
    <source>
        <dbReference type="ARBA" id="ARBA00022692"/>
    </source>
</evidence>
<proteinExistence type="inferred from homology"/>
<evidence type="ECO:0000256" key="15">
    <source>
        <dbReference type="SAM" id="Coils"/>
    </source>
</evidence>
<keyword evidence="17" id="KW-1185">Reference proteome</keyword>
<evidence type="ECO:0000256" key="5">
    <source>
        <dbReference type="ARBA" id="ARBA00022781"/>
    </source>
</evidence>
<comment type="subunit">
    <text evidence="13">F-type ATPases have 2 components, F(1) - the catalytic core - and F(0) - the membrane proton channel. F(1) has five subunits: alpha(3), beta(3), gamma(1), delta(1), epsilon(1). F(0) has three main subunits: a(1), b(2) and c(10-14). The alpha and beta chains form an alternating ring which encloses part of the gamma chain. F(1) is attached to F(0) by a central stalk formed by the gamma and epsilon chains, while a peripheral stalk is formed by the delta and b chains.</text>
</comment>
<keyword evidence="7 13" id="KW-0406">Ion transport</keyword>
<evidence type="ECO:0000313" key="16">
    <source>
        <dbReference type="EMBL" id="MEK0082187.1"/>
    </source>
</evidence>
<evidence type="ECO:0000256" key="6">
    <source>
        <dbReference type="ARBA" id="ARBA00022989"/>
    </source>
</evidence>
<evidence type="ECO:0000256" key="12">
    <source>
        <dbReference type="ARBA" id="ARBA00037847"/>
    </source>
</evidence>
<gene>
    <name evidence="13" type="primary">atpF</name>
    <name evidence="16" type="ORF">U1T56_03410</name>
</gene>
<dbReference type="CDD" id="cd06503">
    <property type="entry name" value="ATP-synt_Fo_b"/>
    <property type="match status" value="1"/>
</dbReference>
<keyword evidence="6 13" id="KW-1133">Transmembrane helix</keyword>
<dbReference type="EMBL" id="JBBLZC010000002">
    <property type="protein sequence ID" value="MEK0082187.1"/>
    <property type="molecule type" value="Genomic_DNA"/>
</dbReference>
<keyword evidence="13" id="KW-1003">Cell membrane</keyword>
<keyword evidence="15" id="KW-0175">Coiled coil</keyword>
<accession>A0ABU8XQA8</accession>
<keyword evidence="3 13" id="KW-0138">CF(0)</keyword>
<comment type="similarity">
    <text evidence="1 13 14">Belongs to the ATPase B chain family.</text>
</comment>